<comment type="caution">
    <text evidence="1">The sequence shown here is derived from an EMBL/GenBank/DDBJ whole genome shotgun (WGS) entry which is preliminary data.</text>
</comment>
<gene>
    <name evidence="1" type="ORF">GCM10025883_36700</name>
</gene>
<organism evidence="1 2">
    <name type="scientific">Mobilicoccus caccae</name>
    <dbReference type="NCBI Taxonomy" id="1859295"/>
    <lineage>
        <taxon>Bacteria</taxon>
        <taxon>Bacillati</taxon>
        <taxon>Actinomycetota</taxon>
        <taxon>Actinomycetes</taxon>
        <taxon>Micrococcales</taxon>
        <taxon>Dermatophilaceae</taxon>
        <taxon>Mobilicoccus</taxon>
    </lineage>
</organism>
<keyword evidence="2" id="KW-1185">Reference proteome</keyword>
<proteinExistence type="predicted"/>
<protein>
    <recommendedName>
        <fullName evidence="3">UDP-N-acetylglucosamine pyrophosphorylase</fullName>
    </recommendedName>
</protein>
<dbReference type="EMBL" id="BSUO01000001">
    <property type="protein sequence ID" value="GMA41625.1"/>
    <property type="molecule type" value="Genomic_DNA"/>
</dbReference>
<dbReference type="InterPro" id="IPR011004">
    <property type="entry name" value="Trimer_LpxA-like_sf"/>
</dbReference>
<dbReference type="Proteomes" id="UP001157126">
    <property type="component" value="Unassembled WGS sequence"/>
</dbReference>
<accession>A0ABQ6IW98</accession>
<reference evidence="2" key="1">
    <citation type="journal article" date="2019" name="Int. J. Syst. Evol. Microbiol.">
        <title>The Global Catalogue of Microorganisms (GCM) 10K type strain sequencing project: providing services to taxonomists for standard genome sequencing and annotation.</title>
        <authorList>
            <consortium name="The Broad Institute Genomics Platform"/>
            <consortium name="The Broad Institute Genome Sequencing Center for Infectious Disease"/>
            <person name="Wu L."/>
            <person name="Ma J."/>
        </authorList>
    </citation>
    <scope>NUCLEOTIDE SEQUENCE [LARGE SCALE GENOMIC DNA]</scope>
    <source>
        <strain evidence="2">NBRC 113072</strain>
    </source>
</reference>
<dbReference type="RefSeq" id="WP_284305167.1">
    <property type="nucleotide sequence ID" value="NZ_BSUO01000001.1"/>
</dbReference>
<sequence length="398" mass="41977">MTLTPRGLDKVEALVDKGVHIPNPWTIDIDDDVDVDRISGDGVTIHPGTRIRGGQTVISAGVELGREGPVTIEDCRLGPKVQLKGGFASRAVFLEGANLGLGHHVREGCLLEEQSGGAHTVGLKQTILFPYVTLGSLINFCDAFMAGGTSRADHSEVGSSYIHFNFTPTGDKTTPSLFGDVPRGVTLREKPIFLGGQGGAVGPVQTNFGAVVGAGSVLRGDVLEESHLVIEGSSRAIRRPYRPTYRSLVPMVRKNVTYLAQLDALEAWYVHARAPFFAGQEFGPLVAEGARAMLASARKERCSRLAKLAAKLPGGDESQTRVSAAMGELIEVFGQQAGQPPAEVLGPLTSAASAGSSYLEAVHALEDDAALGLQAWLSGVVAETTSRAHTLLPDLARA</sequence>
<evidence type="ECO:0000313" key="2">
    <source>
        <dbReference type="Proteomes" id="UP001157126"/>
    </source>
</evidence>
<name>A0ABQ6IW98_9MICO</name>
<evidence type="ECO:0008006" key="3">
    <source>
        <dbReference type="Google" id="ProtNLM"/>
    </source>
</evidence>
<dbReference type="SUPFAM" id="SSF51161">
    <property type="entry name" value="Trimeric LpxA-like enzymes"/>
    <property type="match status" value="1"/>
</dbReference>
<evidence type="ECO:0000313" key="1">
    <source>
        <dbReference type="EMBL" id="GMA41625.1"/>
    </source>
</evidence>
<dbReference type="Gene3D" id="2.160.10.10">
    <property type="entry name" value="Hexapeptide repeat proteins"/>
    <property type="match status" value="1"/>
</dbReference>